<dbReference type="Proteomes" id="UP000217954">
    <property type="component" value="Chromosome"/>
</dbReference>
<feature type="compositionally biased region" description="Basic and acidic residues" evidence="1">
    <location>
        <begin position="195"/>
        <end position="206"/>
    </location>
</feature>
<dbReference type="InterPro" id="IPR049709">
    <property type="entry name" value="IniB-like_N"/>
</dbReference>
<protein>
    <submittedName>
        <fullName evidence="2">Uncharacterized protein</fullName>
    </submittedName>
</protein>
<keyword evidence="3" id="KW-1185">Reference proteome</keyword>
<dbReference type="NCBIfam" id="NF038175">
    <property type="entry name" value="IniB_NTERM"/>
    <property type="match status" value="1"/>
</dbReference>
<dbReference type="NCBIfam" id="NF038176">
    <property type="entry name" value="Rv0340_fam"/>
    <property type="match status" value="1"/>
</dbReference>
<dbReference type="AlphaFoldDB" id="A0A1Z4F3J6"/>
<evidence type="ECO:0000313" key="2">
    <source>
        <dbReference type="EMBL" id="BAX99771.1"/>
    </source>
</evidence>
<organism evidence="2 3">
    <name type="scientific">[Mycobacterium] stephanolepidis</name>
    <dbReference type="NCBI Taxonomy" id="1520670"/>
    <lineage>
        <taxon>Bacteria</taxon>
        <taxon>Bacillati</taxon>
        <taxon>Actinomycetota</taxon>
        <taxon>Actinomycetes</taxon>
        <taxon>Mycobacteriales</taxon>
        <taxon>Mycobacteriaceae</taxon>
        <taxon>Mycobacteroides</taxon>
    </lineage>
</organism>
<name>A0A1Z4F3J6_9MYCO</name>
<accession>A0A1Z4F3J6</accession>
<proteinExistence type="predicted"/>
<dbReference type="KEGG" id="mste:MSTE_04477"/>
<dbReference type="EMBL" id="AP018165">
    <property type="protein sequence ID" value="BAX99771.1"/>
    <property type="molecule type" value="Genomic_DNA"/>
</dbReference>
<evidence type="ECO:0000256" key="1">
    <source>
        <dbReference type="SAM" id="MobiDB-lite"/>
    </source>
</evidence>
<feature type="region of interest" description="Disordered" evidence="1">
    <location>
        <begin position="169"/>
        <end position="221"/>
    </location>
</feature>
<reference evidence="2 3" key="2">
    <citation type="journal article" date="2017" name="Int. J. Syst. Evol. Microbiol.">
        <title>Mycobacterium stephanolepidis sp. nov., a rapidly growing species related to Mycobacterium chelonae, isolated from marine teleost fish, Stephanolepis cirrhifer.</title>
        <authorList>
            <person name="Fukano H."/>
            <person name="Wada S."/>
            <person name="Kurata O."/>
            <person name="Katayama K."/>
            <person name="Fujiwara N."/>
            <person name="Hoshino Y."/>
        </authorList>
    </citation>
    <scope>NUCLEOTIDE SEQUENCE [LARGE SCALE GENOMIC DNA]</scope>
    <source>
        <strain evidence="2 3">NJB0901</strain>
    </source>
</reference>
<reference evidence="3" key="1">
    <citation type="journal article" date="2017" name="Genome Announc.">
        <title>Complete Genome Sequence of Mycobacterium stephanolepidis.</title>
        <authorList>
            <person name="Fukano H."/>
            <person name="Yoshida M."/>
            <person name="Katayama Y."/>
            <person name="Omatsu T."/>
            <person name="Mizutani T."/>
            <person name="Kurata O."/>
            <person name="Wada S."/>
            <person name="Hoshino Y."/>
        </authorList>
    </citation>
    <scope>NUCLEOTIDE SEQUENCE [LARGE SCALE GENOMIC DNA]</scope>
    <source>
        <strain evidence="3">NJB0901</strain>
    </source>
</reference>
<gene>
    <name evidence="2" type="ORF">MSTE_04477</name>
</gene>
<sequence>MAPTIADMGNNLLDFVMALVRDQDMAAQYAANPEQVIADAHLDGVQPADVSALIPVVSESIPTALGTQASQFAANPAATDLTHAVHTAIPADNIWASGAATSAFEAFDSPFTAPTHDPSLDAGLHAATNAVSDLSVRQDAIIVPDQFGPSADSAVAAIDQFQAPLHASPSGVDAAGFEPQHFGSELGAGGSGDAGLHDPFFDHGDLGHQAGIDHNPGIDQF</sequence>
<evidence type="ECO:0000313" key="3">
    <source>
        <dbReference type="Proteomes" id="UP000217954"/>
    </source>
</evidence>